<dbReference type="AlphaFoldDB" id="A0AAV9BVN5"/>
<dbReference type="PROSITE" id="PS51257">
    <property type="entry name" value="PROKAR_LIPOPROTEIN"/>
    <property type="match status" value="1"/>
</dbReference>
<sequence length="109" mass="11710">MTKIGATSMVVLLLVLSCTAVLAGPVTKGVEESKTFACWQALISAEGCIQDIFSSFFTGRINLSPQCCHAIESISEDCFLQFFPFFNTAFNPLLKSFCSTQSAAPSPKA</sequence>
<reference evidence="4" key="1">
    <citation type="journal article" date="2023" name="Nat. Commun.">
        <title>Diploid and tetraploid genomes of Acorus and the evolution of monocots.</title>
        <authorList>
            <person name="Ma L."/>
            <person name="Liu K.W."/>
            <person name="Li Z."/>
            <person name="Hsiao Y.Y."/>
            <person name="Qi Y."/>
            <person name="Fu T."/>
            <person name="Tang G.D."/>
            <person name="Zhang D."/>
            <person name="Sun W.H."/>
            <person name="Liu D.K."/>
            <person name="Li Y."/>
            <person name="Chen G.Z."/>
            <person name="Liu X.D."/>
            <person name="Liao X.Y."/>
            <person name="Jiang Y.T."/>
            <person name="Yu X."/>
            <person name="Hao Y."/>
            <person name="Huang J."/>
            <person name="Zhao X.W."/>
            <person name="Ke S."/>
            <person name="Chen Y.Y."/>
            <person name="Wu W.L."/>
            <person name="Hsu J.L."/>
            <person name="Lin Y.F."/>
            <person name="Huang M.D."/>
            <person name="Li C.Y."/>
            <person name="Huang L."/>
            <person name="Wang Z.W."/>
            <person name="Zhao X."/>
            <person name="Zhong W.Y."/>
            <person name="Peng D.H."/>
            <person name="Ahmad S."/>
            <person name="Lan S."/>
            <person name="Zhang J.S."/>
            <person name="Tsai W.C."/>
            <person name="Van de Peer Y."/>
            <person name="Liu Z.J."/>
        </authorList>
    </citation>
    <scope>NUCLEOTIDE SEQUENCE</scope>
    <source>
        <strain evidence="4">SCP</strain>
    </source>
</reference>
<accession>A0AAV9BVN5</accession>
<name>A0AAV9BVN5_ACOGR</name>
<dbReference type="EMBL" id="JAUJYN010000001">
    <property type="protein sequence ID" value="KAK1280284.1"/>
    <property type="molecule type" value="Genomic_DNA"/>
</dbReference>
<evidence type="ECO:0000256" key="2">
    <source>
        <dbReference type="SAM" id="SignalP"/>
    </source>
</evidence>
<dbReference type="Proteomes" id="UP001179952">
    <property type="component" value="Unassembled WGS sequence"/>
</dbReference>
<dbReference type="GO" id="GO:0005576">
    <property type="term" value="C:extracellular region"/>
    <property type="evidence" value="ECO:0007669"/>
    <property type="project" value="TreeGrafter"/>
</dbReference>
<feature type="chain" id="PRO_5043653505" description="Prolamin-like domain-containing protein" evidence="2">
    <location>
        <begin position="24"/>
        <end position="109"/>
    </location>
</feature>
<dbReference type="GO" id="GO:0009567">
    <property type="term" value="P:double fertilization forming a zygote and endosperm"/>
    <property type="evidence" value="ECO:0007669"/>
    <property type="project" value="TreeGrafter"/>
</dbReference>
<protein>
    <recommendedName>
        <fullName evidence="3">Prolamin-like domain-containing protein</fullName>
    </recommendedName>
</protein>
<dbReference type="PANTHER" id="PTHR31181">
    <property type="entry name" value="EGG CELL-SECRETED PROTEIN 1.4"/>
    <property type="match status" value="1"/>
</dbReference>
<keyword evidence="1 2" id="KW-0732">Signal</keyword>
<evidence type="ECO:0000256" key="1">
    <source>
        <dbReference type="ARBA" id="ARBA00022729"/>
    </source>
</evidence>
<comment type="caution">
    <text evidence="4">The sequence shown here is derived from an EMBL/GenBank/DDBJ whole genome shotgun (WGS) entry which is preliminary data.</text>
</comment>
<keyword evidence="5" id="KW-1185">Reference proteome</keyword>
<feature type="domain" description="Prolamin-like" evidence="3">
    <location>
        <begin position="38"/>
        <end position="99"/>
    </location>
</feature>
<dbReference type="Pfam" id="PF05617">
    <property type="entry name" value="Prolamin_like"/>
    <property type="match status" value="1"/>
</dbReference>
<feature type="signal peptide" evidence="2">
    <location>
        <begin position="1"/>
        <end position="23"/>
    </location>
</feature>
<evidence type="ECO:0000259" key="3">
    <source>
        <dbReference type="Pfam" id="PF05617"/>
    </source>
</evidence>
<dbReference type="PANTHER" id="PTHR31181:SF67">
    <property type="entry name" value="PROLAMIN-LIKE PROTEIN (DUF1278)"/>
    <property type="match status" value="1"/>
</dbReference>
<organism evidence="4 5">
    <name type="scientific">Acorus gramineus</name>
    <name type="common">Dwarf sweet flag</name>
    <dbReference type="NCBI Taxonomy" id="55184"/>
    <lineage>
        <taxon>Eukaryota</taxon>
        <taxon>Viridiplantae</taxon>
        <taxon>Streptophyta</taxon>
        <taxon>Embryophyta</taxon>
        <taxon>Tracheophyta</taxon>
        <taxon>Spermatophyta</taxon>
        <taxon>Magnoliopsida</taxon>
        <taxon>Liliopsida</taxon>
        <taxon>Acoraceae</taxon>
        <taxon>Acorus</taxon>
    </lineage>
</organism>
<evidence type="ECO:0000313" key="5">
    <source>
        <dbReference type="Proteomes" id="UP001179952"/>
    </source>
</evidence>
<proteinExistence type="predicted"/>
<dbReference type="GO" id="GO:0080155">
    <property type="term" value="P:regulation of double fertilization forming a zygote and endosperm"/>
    <property type="evidence" value="ECO:0007669"/>
    <property type="project" value="TreeGrafter"/>
</dbReference>
<dbReference type="GO" id="GO:0031982">
    <property type="term" value="C:vesicle"/>
    <property type="evidence" value="ECO:0007669"/>
    <property type="project" value="TreeGrafter"/>
</dbReference>
<evidence type="ECO:0000313" key="4">
    <source>
        <dbReference type="EMBL" id="KAK1280284.1"/>
    </source>
</evidence>
<dbReference type="InterPro" id="IPR008502">
    <property type="entry name" value="Prolamin-like"/>
</dbReference>
<reference evidence="4" key="2">
    <citation type="submission" date="2023-06" db="EMBL/GenBank/DDBJ databases">
        <authorList>
            <person name="Ma L."/>
            <person name="Liu K.-W."/>
            <person name="Li Z."/>
            <person name="Hsiao Y.-Y."/>
            <person name="Qi Y."/>
            <person name="Fu T."/>
            <person name="Tang G."/>
            <person name="Zhang D."/>
            <person name="Sun W.-H."/>
            <person name="Liu D.-K."/>
            <person name="Li Y."/>
            <person name="Chen G.-Z."/>
            <person name="Liu X.-D."/>
            <person name="Liao X.-Y."/>
            <person name="Jiang Y.-T."/>
            <person name="Yu X."/>
            <person name="Hao Y."/>
            <person name="Huang J."/>
            <person name="Zhao X.-W."/>
            <person name="Ke S."/>
            <person name="Chen Y.-Y."/>
            <person name="Wu W.-L."/>
            <person name="Hsu J.-L."/>
            <person name="Lin Y.-F."/>
            <person name="Huang M.-D."/>
            <person name="Li C.-Y."/>
            <person name="Huang L."/>
            <person name="Wang Z.-W."/>
            <person name="Zhao X."/>
            <person name="Zhong W.-Y."/>
            <person name="Peng D.-H."/>
            <person name="Ahmad S."/>
            <person name="Lan S."/>
            <person name="Zhang J.-S."/>
            <person name="Tsai W.-C."/>
            <person name="Van De Peer Y."/>
            <person name="Liu Z.-J."/>
        </authorList>
    </citation>
    <scope>NUCLEOTIDE SEQUENCE</scope>
    <source>
        <strain evidence="4">SCP</strain>
        <tissue evidence="4">Leaves</tissue>
    </source>
</reference>
<dbReference type="GO" id="GO:2000008">
    <property type="term" value="P:regulation of protein localization to cell surface"/>
    <property type="evidence" value="ECO:0007669"/>
    <property type="project" value="TreeGrafter"/>
</dbReference>
<gene>
    <name evidence="4" type="ORF">QJS04_geneDACA019765</name>
</gene>